<keyword evidence="2" id="KW-1185">Reference proteome</keyword>
<name>A0ACC3BUS6_PYRYE</name>
<evidence type="ECO:0000313" key="2">
    <source>
        <dbReference type="Proteomes" id="UP000798662"/>
    </source>
</evidence>
<organism evidence="1 2">
    <name type="scientific">Pyropia yezoensis</name>
    <name type="common">Susabi-nori</name>
    <name type="synonym">Porphyra yezoensis</name>
    <dbReference type="NCBI Taxonomy" id="2788"/>
    <lineage>
        <taxon>Eukaryota</taxon>
        <taxon>Rhodophyta</taxon>
        <taxon>Bangiophyceae</taxon>
        <taxon>Bangiales</taxon>
        <taxon>Bangiaceae</taxon>
        <taxon>Pyropia</taxon>
    </lineage>
</organism>
<gene>
    <name evidence="1" type="ORF">I4F81_004221</name>
</gene>
<dbReference type="Proteomes" id="UP000798662">
    <property type="component" value="Chromosome 1"/>
</dbReference>
<reference evidence="1" key="1">
    <citation type="submission" date="2019-11" db="EMBL/GenBank/DDBJ databases">
        <title>Nori genome reveals adaptations in red seaweeds to the harsh intertidal environment.</title>
        <authorList>
            <person name="Wang D."/>
            <person name="Mao Y."/>
        </authorList>
    </citation>
    <scope>NUCLEOTIDE SEQUENCE</scope>
    <source>
        <tissue evidence="1">Gametophyte</tissue>
    </source>
</reference>
<evidence type="ECO:0000313" key="1">
    <source>
        <dbReference type="EMBL" id="KAK1861640.1"/>
    </source>
</evidence>
<dbReference type="EMBL" id="CM020618">
    <property type="protein sequence ID" value="KAK1861640.1"/>
    <property type="molecule type" value="Genomic_DNA"/>
</dbReference>
<accession>A0ACC3BUS6</accession>
<comment type="caution">
    <text evidence="1">The sequence shown here is derived from an EMBL/GenBank/DDBJ whole genome shotgun (WGS) entry which is preliminary data.</text>
</comment>
<sequence length="351" mass="38861">MNLEEAKAISRPAEKFILKLVTPILGVLQTLKVHKLLRHILDAIRLHGNLQNGNTKANEAQQKEDKVFYRRTNKTVAKFTQQIVRQARGSREVLRRINKIESDYEQSLRKGQAEENAVRVGAAMAAGGGAAATGDSAAASSSGVTCYRRRARLLPCQTVAVLCRRPGLSNLAALLGKSLLSKMEAHNSLQFAARLDCGSLVSQTVRATPSFISKPWYDAMLIDAEAVPCGPQQNRRAVGDVHVAEVRLLFRQDGQDLAAVCFWEQVPPGPGCPLEQRGCARLRWALPPAGGDDWVAHVIPVSRIRRMLHVVPDFQDLAKRRHWDAVPPARNAAVDQQREMRFFVNAFCPWA</sequence>
<proteinExistence type="predicted"/>
<protein>
    <submittedName>
        <fullName evidence="1">Uncharacterized protein</fullName>
    </submittedName>
</protein>